<dbReference type="Pfam" id="PF00931">
    <property type="entry name" value="NB-ARC"/>
    <property type="match status" value="1"/>
</dbReference>
<protein>
    <submittedName>
        <fullName evidence="6">Disease resistance protein</fullName>
    </submittedName>
</protein>
<dbReference type="SUPFAM" id="SSF52540">
    <property type="entry name" value="P-loop containing nucleoside triphosphate hydrolases"/>
    <property type="match status" value="1"/>
</dbReference>
<evidence type="ECO:0000313" key="7">
    <source>
        <dbReference type="Proteomes" id="UP001163823"/>
    </source>
</evidence>
<feature type="domain" description="NB-ARC" evidence="4">
    <location>
        <begin position="175"/>
        <end position="351"/>
    </location>
</feature>
<dbReference type="CDD" id="cd14798">
    <property type="entry name" value="RX-CC_like"/>
    <property type="match status" value="1"/>
</dbReference>
<name>A0AAD7L9R3_QUISA</name>
<dbReference type="GO" id="GO:0043531">
    <property type="term" value="F:ADP binding"/>
    <property type="evidence" value="ECO:0007669"/>
    <property type="project" value="InterPro"/>
</dbReference>
<dbReference type="InterPro" id="IPR038005">
    <property type="entry name" value="RX-like_CC"/>
</dbReference>
<evidence type="ECO:0000256" key="2">
    <source>
        <dbReference type="ARBA" id="ARBA00022741"/>
    </source>
</evidence>
<keyword evidence="2" id="KW-0547">Nucleotide-binding</keyword>
<dbReference type="AlphaFoldDB" id="A0AAD7L9R3"/>
<dbReference type="Proteomes" id="UP001163823">
    <property type="component" value="Chromosome 10"/>
</dbReference>
<dbReference type="Gene3D" id="1.20.5.4130">
    <property type="match status" value="1"/>
</dbReference>
<dbReference type="InterPro" id="IPR041118">
    <property type="entry name" value="Rx_N"/>
</dbReference>
<accession>A0AAD7L9R3</accession>
<evidence type="ECO:0000256" key="3">
    <source>
        <dbReference type="ARBA" id="ARBA00022821"/>
    </source>
</evidence>
<evidence type="ECO:0000256" key="1">
    <source>
        <dbReference type="ARBA" id="ARBA00022737"/>
    </source>
</evidence>
<evidence type="ECO:0000259" key="4">
    <source>
        <dbReference type="Pfam" id="PF00931"/>
    </source>
</evidence>
<dbReference type="InterPro" id="IPR027417">
    <property type="entry name" value="P-loop_NTPase"/>
</dbReference>
<evidence type="ECO:0000313" key="6">
    <source>
        <dbReference type="EMBL" id="KAJ7954230.1"/>
    </source>
</evidence>
<evidence type="ECO:0000259" key="5">
    <source>
        <dbReference type="Pfam" id="PF18052"/>
    </source>
</evidence>
<feature type="domain" description="Disease resistance N-terminal" evidence="5">
    <location>
        <begin position="5"/>
        <end position="87"/>
    </location>
</feature>
<dbReference type="InterPro" id="IPR042197">
    <property type="entry name" value="Apaf_helical"/>
</dbReference>
<dbReference type="Gene3D" id="1.10.10.10">
    <property type="entry name" value="Winged helix-like DNA-binding domain superfamily/Winged helix DNA-binding domain"/>
    <property type="match status" value="1"/>
</dbReference>
<sequence>MAESVVSFLLDELAQFLKEEVNLQRGVKGDIVCVRVELQHMRAFLRAADAKEESDPQLQVWIKQVREVAYDIEDILDEFLFRLAANSYGDHQYCSSLHKIGSAVKKWKARRQIASELQGIKSRVRTISEGHQRYQQTGKDFEQDSSLSMENNKLNDFRMDALLLEESQLVGISEPKRHLIDYLLEDDSGLRVLSVAGMGGLGKTTLAKKVYEDDAVKSIFKLRAWVTISRSYKLEEIGRKIIQQLCAAAEEPVPRGIDTMDSHQLKERIYELLRNKRFMIVFDDVWEIDHWNQLITSIPSNNFASRVMLTTRNLDVARTSHSNSGMVYELKPLSPNDSCILFCKKAFRENSCPSHLKEISEKILERCEGLPLAIVAIGGMLATKVGRIEEWDMVQRSLNVEIEGNQQLQIMKKIISLSFNDLPYYLKSCFLYTSIFPEDYLIECDPTTDL</sequence>
<organism evidence="6 7">
    <name type="scientific">Quillaja saponaria</name>
    <name type="common">Soap bark tree</name>
    <dbReference type="NCBI Taxonomy" id="32244"/>
    <lineage>
        <taxon>Eukaryota</taxon>
        <taxon>Viridiplantae</taxon>
        <taxon>Streptophyta</taxon>
        <taxon>Embryophyta</taxon>
        <taxon>Tracheophyta</taxon>
        <taxon>Spermatophyta</taxon>
        <taxon>Magnoliopsida</taxon>
        <taxon>eudicotyledons</taxon>
        <taxon>Gunneridae</taxon>
        <taxon>Pentapetalae</taxon>
        <taxon>rosids</taxon>
        <taxon>fabids</taxon>
        <taxon>Fabales</taxon>
        <taxon>Quillajaceae</taxon>
        <taxon>Quillaja</taxon>
    </lineage>
</organism>
<dbReference type="PANTHER" id="PTHR19338">
    <property type="entry name" value="TRANSLOCASE OF INNER MITOCHONDRIAL MEMBRANE 13 HOMOLOG"/>
    <property type="match status" value="1"/>
</dbReference>
<dbReference type="Gene3D" id="1.10.8.430">
    <property type="entry name" value="Helical domain of apoptotic protease-activating factors"/>
    <property type="match status" value="1"/>
</dbReference>
<keyword evidence="1" id="KW-0677">Repeat</keyword>
<reference evidence="6" key="1">
    <citation type="journal article" date="2023" name="Science">
        <title>Elucidation of the pathway for biosynthesis of saponin adjuvants from the soapbark tree.</title>
        <authorList>
            <person name="Reed J."/>
            <person name="Orme A."/>
            <person name="El-Demerdash A."/>
            <person name="Owen C."/>
            <person name="Martin L.B.B."/>
            <person name="Misra R.C."/>
            <person name="Kikuchi S."/>
            <person name="Rejzek M."/>
            <person name="Martin A.C."/>
            <person name="Harkess A."/>
            <person name="Leebens-Mack J."/>
            <person name="Louveau T."/>
            <person name="Stephenson M.J."/>
            <person name="Osbourn A."/>
        </authorList>
    </citation>
    <scope>NUCLEOTIDE SEQUENCE</scope>
    <source>
        <strain evidence="6">S10</strain>
    </source>
</reference>
<comment type="caution">
    <text evidence="6">The sequence shown here is derived from an EMBL/GenBank/DDBJ whole genome shotgun (WGS) entry which is preliminary data.</text>
</comment>
<dbReference type="PRINTS" id="PR00364">
    <property type="entry name" value="DISEASERSIST"/>
</dbReference>
<dbReference type="InterPro" id="IPR002182">
    <property type="entry name" value="NB-ARC"/>
</dbReference>
<keyword evidence="7" id="KW-1185">Reference proteome</keyword>
<dbReference type="GO" id="GO:0006952">
    <property type="term" value="P:defense response"/>
    <property type="evidence" value="ECO:0007669"/>
    <property type="project" value="UniProtKB-KW"/>
</dbReference>
<dbReference type="PANTHER" id="PTHR19338:SF32">
    <property type="entry name" value="OS06G0287500 PROTEIN"/>
    <property type="match status" value="1"/>
</dbReference>
<dbReference type="KEGG" id="qsa:O6P43_025834"/>
<dbReference type="InterPro" id="IPR036388">
    <property type="entry name" value="WH-like_DNA-bd_sf"/>
</dbReference>
<dbReference type="Gene3D" id="3.40.50.300">
    <property type="entry name" value="P-loop containing nucleotide triphosphate hydrolases"/>
    <property type="match status" value="1"/>
</dbReference>
<gene>
    <name evidence="6" type="ORF">O6P43_025834</name>
</gene>
<dbReference type="FunFam" id="3.40.50.300:FF:001091">
    <property type="entry name" value="Probable disease resistance protein At1g61300"/>
    <property type="match status" value="1"/>
</dbReference>
<keyword evidence="3" id="KW-0611">Plant defense</keyword>
<dbReference type="EMBL" id="JARAOO010000010">
    <property type="protein sequence ID" value="KAJ7954230.1"/>
    <property type="molecule type" value="Genomic_DNA"/>
</dbReference>
<proteinExistence type="predicted"/>
<dbReference type="Pfam" id="PF18052">
    <property type="entry name" value="Rx_N"/>
    <property type="match status" value="1"/>
</dbReference>